<protein>
    <submittedName>
        <fullName evidence="2">Acetyltransferase</fullName>
    </submittedName>
</protein>
<dbReference type="EMBL" id="BGZI01000006">
    <property type="protein sequence ID" value="GBO87810.1"/>
    <property type="molecule type" value="Genomic_DNA"/>
</dbReference>
<name>A0A5M3PY51_9GAMM</name>
<organism evidence="2 3">
    <name type="scientific">Marinobacter salsuginis</name>
    <dbReference type="NCBI Taxonomy" id="418719"/>
    <lineage>
        <taxon>Bacteria</taxon>
        <taxon>Pseudomonadati</taxon>
        <taxon>Pseudomonadota</taxon>
        <taxon>Gammaproteobacteria</taxon>
        <taxon>Pseudomonadales</taxon>
        <taxon>Marinobacteraceae</taxon>
        <taxon>Marinobacter</taxon>
    </lineage>
</organism>
<comment type="caution">
    <text evidence="2">The sequence shown here is derived from an EMBL/GenBank/DDBJ whole genome shotgun (WGS) entry which is preliminary data.</text>
</comment>
<accession>A0A5M3PY51</accession>
<dbReference type="Gene3D" id="3.40.630.30">
    <property type="match status" value="1"/>
</dbReference>
<dbReference type="Proteomes" id="UP000387223">
    <property type="component" value="Unassembled WGS sequence"/>
</dbReference>
<dbReference type="PROSITE" id="PS51186">
    <property type="entry name" value="GNAT"/>
    <property type="match status" value="1"/>
</dbReference>
<dbReference type="SUPFAM" id="SSF55729">
    <property type="entry name" value="Acyl-CoA N-acyltransferases (Nat)"/>
    <property type="match status" value="1"/>
</dbReference>
<keyword evidence="2" id="KW-0808">Transferase</keyword>
<dbReference type="PANTHER" id="PTHR43451:SF1">
    <property type="entry name" value="ACETYLTRANSFERASE"/>
    <property type="match status" value="1"/>
</dbReference>
<gene>
    <name evidence="2" type="ORF">MSSD14B_14780</name>
</gene>
<dbReference type="InterPro" id="IPR052564">
    <property type="entry name" value="N-acetyltrans/Recomb-assoc"/>
</dbReference>
<dbReference type="RefSeq" id="WP_136632291.1">
    <property type="nucleotide sequence ID" value="NZ_BGZI01000006.1"/>
</dbReference>
<dbReference type="InterPro" id="IPR016181">
    <property type="entry name" value="Acyl_CoA_acyltransferase"/>
</dbReference>
<dbReference type="GO" id="GO:0016747">
    <property type="term" value="F:acyltransferase activity, transferring groups other than amino-acyl groups"/>
    <property type="evidence" value="ECO:0007669"/>
    <property type="project" value="InterPro"/>
</dbReference>
<sequence>MNIRPFADQDLADIVALFTDSVHQIASQSYTPEQLATWAPRSPDLEQWRSRLSGVKTLVAESRGVLAGFISFTSAGHIEFLFTAPSFSRRGVASLLYKAASQRLAASGVTKLTTDASLEARPFFESQGFKVVGEQTVERNGVAFRRFAMAGPP</sequence>
<evidence type="ECO:0000313" key="2">
    <source>
        <dbReference type="EMBL" id="GBO87810.1"/>
    </source>
</evidence>
<dbReference type="PANTHER" id="PTHR43451">
    <property type="entry name" value="ACETYLTRANSFERASE (GNAT) FAMILY PROTEIN"/>
    <property type="match status" value="1"/>
</dbReference>
<dbReference type="CDD" id="cd04301">
    <property type="entry name" value="NAT_SF"/>
    <property type="match status" value="1"/>
</dbReference>
<evidence type="ECO:0000313" key="3">
    <source>
        <dbReference type="Proteomes" id="UP000387223"/>
    </source>
</evidence>
<evidence type="ECO:0000259" key="1">
    <source>
        <dbReference type="PROSITE" id="PS51186"/>
    </source>
</evidence>
<dbReference type="Pfam" id="PF13673">
    <property type="entry name" value="Acetyltransf_10"/>
    <property type="match status" value="1"/>
</dbReference>
<feature type="domain" description="N-acetyltransferase" evidence="1">
    <location>
        <begin position="1"/>
        <end position="153"/>
    </location>
</feature>
<reference evidence="2 3" key="1">
    <citation type="journal article" date="2019" name="J. Gen. Appl. Microbiol.">
        <title>Aerobic degradation of cis-dichloroethene by the marine bacterium Marinobacter salsuginis strain 5N-3.</title>
        <authorList>
            <person name="Inoue Y."/>
            <person name="Fukunaga Y."/>
            <person name="Katsumata H."/>
            <person name="Ohji S."/>
            <person name="Hosoyama A."/>
            <person name="Mori K."/>
            <person name="Ando K."/>
        </authorList>
    </citation>
    <scope>NUCLEOTIDE SEQUENCE [LARGE SCALE GENOMIC DNA]</scope>
    <source>
        <strain evidence="2 3">NBRC 109114</strain>
    </source>
</reference>
<proteinExistence type="predicted"/>
<dbReference type="InterPro" id="IPR000182">
    <property type="entry name" value="GNAT_dom"/>
</dbReference>
<dbReference type="AlphaFoldDB" id="A0A5M3PY51"/>